<dbReference type="STRING" id="1572751.PK98_07130"/>
<dbReference type="CDD" id="cd00130">
    <property type="entry name" value="PAS"/>
    <property type="match status" value="1"/>
</dbReference>
<dbReference type="Gene3D" id="3.40.50.2300">
    <property type="match status" value="2"/>
</dbReference>
<dbReference type="EMBL" id="JTDN01000001">
    <property type="protein sequence ID" value="KHL26243.1"/>
    <property type="molecule type" value="Genomic_DNA"/>
</dbReference>
<dbReference type="SMART" id="SM00911">
    <property type="entry name" value="HWE_HK"/>
    <property type="match status" value="1"/>
</dbReference>
<evidence type="ECO:0000259" key="9">
    <source>
        <dbReference type="PROSITE" id="PS50110"/>
    </source>
</evidence>
<feature type="modified residue" description="4-aspartylphosphate" evidence="8">
    <location>
        <position position="56"/>
    </location>
</feature>
<dbReference type="Gene3D" id="3.30.565.10">
    <property type="entry name" value="Histidine kinase-like ATPase, C-terminal domain"/>
    <property type="match status" value="1"/>
</dbReference>
<dbReference type="OrthoDB" id="582170at2"/>
<keyword evidence="3 8" id="KW-0597">Phosphoprotein</keyword>
<dbReference type="PROSITE" id="PS50112">
    <property type="entry name" value="PAS"/>
    <property type="match status" value="1"/>
</dbReference>
<dbReference type="InterPro" id="IPR013656">
    <property type="entry name" value="PAS_4"/>
</dbReference>
<dbReference type="InterPro" id="IPR001789">
    <property type="entry name" value="Sig_transdc_resp-reg_receiver"/>
</dbReference>
<evidence type="ECO:0000256" key="6">
    <source>
        <dbReference type="ARBA" id="ARBA00022777"/>
    </source>
</evidence>
<feature type="domain" description="Response regulatory" evidence="9">
    <location>
        <begin position="7"/>
        <end position="124"/>
    </location>
</feature>
<evidence type="ECO:0000256" key="1">
    <source>
        <dbReference type="ARBA" id="ARBA00000085"/>
    </source>
</evidence>
<dbReference type="GO" id="GO:0000160">
    <property type="term" value="P:phosphorelay signal transduction system"/>
    <property type="evidence" value="ECO:0007669"/>
    <property type="project" value="InterPro"/>
</dbReference>
<sequence>MQAEPIRILAVDDVDANLVALQAALDLPGVELVPARGAIAALELLLHGDFALALLDVQMPEMDGFELAELMRSTERTRGIPIIFLTAVATDEQRRFQGFEAGGVDYLLKPLDITILRSKVAVFVELARQRCELARQRDELGAALGRLRAHGDNSPLAVIELDADGRIITWAEGAVRLFGLEAGAMLGTRIADAPFLLAEMRAGFLAETADLLTVGDRREMQCHRFIRADGSVREGEWYCSSLSGRAGPARTLMLQVQDVTERHRAEETQRLLVGELNHRVKNTLATVQAMASLSLKRARSLPQFEENFTGRLQSMSRAHALLSATTWSSASLRRLIADQLSIGTVPEERLRLTGPDVHLPPELALRFALVLHELATNAHKYGALSGTAGQVAVSWQVEQGTLQFCWSEQGGPLIEALDRRGFGFELITGSLRPSGGRADVEVSREGLTWRIALPVEEADPPVPFEEPQAVVEPVVPACSAPPAGLSRVLIVEDEPLVAMELALELEDQGIITLGPATSCRQALDLIAAEAPDAVLLDGNLNGEPVIPVAQALAERGTPFAFVTGYSLDQFPAEFRNRPILSKPFTPADLRQVLAVLKRAEQPVAAIAAA</sequence>
<dbReference type="InterPro" id="IPR000014">
    <property type="entry name" value="PAS"/>
</dbReference>
<keyword evidence="6" id="KW-0418">Kinase</keyword>
<evidence type="ECO:0000256" key="7">
    <source>
        <dbReference type="ARBA" id="ARBA00022840"/>
    </source>
</evidence>
<dbReference type="RefSeq" id="WP_039095342.1">
    <property type="nucleotide sequence ID" value="NZ_JTDN01000001.1"/>
</dbReference>
<dbReference type="NCBIfam" id="TIGR00229">
    <property type="entry name" value="sensory_box"/>
    <property type="match status" value="1"/>
</dbReference>
<dbReference type="Gene3D" id="3.30.450.20">
    <property type="entry name" value="PAS domain"/>
    <property type="match status" value="1"/>
</dbReference>
<proteinExistence type="predicted"/>
<dbReference type="Pfam" id="PF08448">
    <property type="entry name" value="PAS_4"/>
    <property type="match status" value="1"/>
</dbReference>
<dbReference type="Proteomes" id="UP000030988">
    <property type="component" value="Unassembled WGS sequence"/>
</dbReference>
<dbReference type="InterPro" id="IPR011102">
    <property type="entry name" value="Sig_transdc_His_kinase_HWE"/>
</dbReference>
<dbReference type="SMART" id="SM00448">
    <property type="entry name" value="REC"/>
    <property type="match status" value="2"/>
</dbReference>
<dbReference type="AlphaFoldDB" id="A0A0B2BXE8"/>
<keyword evidence="4" id="KW-0808">Transferase</keyword>
<dbReference type="SUPFAM" id="SSF55785">
    <property type="entry name" value="PYP-like sensor domain (PAS domain)"/>
    <property type="match status" value="1"/>
</dbReference>
<dbReference type="EC" id="2.7.13.3" evidence="2"/>
<keyword evidence="7" id="KW-0067">ATP-binding</keyword>
<dbReference type="InterPro" id="IPR035965">
    <property type="entry name" value="PAS-like_dom_sf"/>
</dbReference>
<dbReference type="InterPro" id="IPR011006">
    <property type="entry name" value="CheY-like_superfamily"/>
</dbReference>
<reference evidence="11 12" key="1">
    <citation type="submission" date="2014-11" db="EMBL/GenBank/DDBJ databases">
        <title>Draft genome sequence of Kirrobacter mercurialis.</title>
        <authorList>
            <person name="Coil D.A."/>
            <person name="Eisen J.A."/>
        </authorList>
    </citation>
    <scope>NUCLEOTIDE SEQUENCE [LARGE SCALE GENOMIC DNA]</scope>
    <source>
        <strain evidence="11 12">Coronado</strain>
    </source>
</reference>
<dbReference type="SUPFAM" id="SSF52172">
    <property type="entry name" value="CheY-like"/>
    <property type="match status" value="2"/>
</dbReference>
<accession>A0A0B2BXE8</accession>
<evidence type="ECO:0000256" key="3">
    <source>
        <dbReference type="ARBA" id="ARBA00022553"/>
    </source>
</evidence>
<evidence type="ECO:0000256" key="4">
    <source>
        <dbReference type="ARBA" id="ARBA00022679"/>
    </source>
</evidence>
<dbReference type="GO" id="GO:0004673">
    <property type="term" value="F:protein histidine kinase activity"/>
    <property type="evidence" value="ECO:0007669"/>
    <property type="project" value="UniProtKB-EC"/>
</dbReference>
<feature type="modified residue" description="4-aspartylphosphate" evidence="8">
    <location>
        <position position="537"/>
    </location>
</feature>
<dbReference type="Pfam" id="PF07536">
    <property type="entry name" value="HWE_HK"/>
    <property type="match status" value="1"/>
</dbReference>
<evidence type="ECO:0000313" key="11">
    <source>
        <dbReference type="EMBL" id="KHL26243.1"/>
    </source>
</evidence>
<dbReference type="Pfam" id="PF00072">
    <property type="entry name" value="Response_reg"/>
    <property type="match status" value="2"/>
</dbReference>
<dbReference type="InterPro" id="IPR036890">
    <property type="entry name" value="HATPase_C_sf"/>
</dbReference>
<dbReference type="GO" id="GO:0005524">
    <property type="term" value="F:ATP binding"/>
    <property type="evidence" value="ECO:0007669"/>
    <property type="project" value="UniProtKB-KW"/>
</dbReference>
<evidence type="ECO:0000256" key="2">
    <source>
        <dbReference type="ARBA" id="ARBA00012438"/>
    </source>
</evidence>
<dbReference type="PANTHER" id="PTHR41523">
    <property type="entry name" value="TWO-COMPONENT SYSTEM SENSOR PROTEIN"/>
    <property type="match status" value="1"/>
</dbReference>
<name>A0A0B2BXE8_9SPHN</name>
<comment type="caution">
    <text evidence="11">The sequence shown here is derived from an EMBL/GenBank/DDBJ whole genome shotgun (WGS) entry which is preliminary data.</text>
</comment>
<organism evidence="11 12">
    <name type="scientific">Croceibacterium mercuriale</name>
    <dbReference type="NCBI Taxonomy" id="1572751"/>
    <lineage>
        <taxon>Bacteria</taxon>
        <taxon>Pseudomonadati</taxon>
        <taxon>Pseudomonadota</taxon>
        <taxon>Alphaproteobacteria</taxon>
        <taxon>Sphingomonadales</taxon>
        <taxon>Erythrobacteraceae</taxon>
        <taxon>Croceibacterium</taxon>
    </lineage>
</organism>
<keyword evidence="12" id="KW-1185">Reference proteome</keyword>
<dbReference type="PANTHER" id="PTHR41523:SF8">
    <property type="entry name" value="ETHYLENE RESPONSE SENSOR PROTEIN"/>
    <property type="match status" value="1"/>
</dbReference>
<dbReference type="SUPFAM" id="SSF55874">
    <property type="entry name" value="ATPase domain of HSP90 chaperone/DNA topoisomerase II/histidine kinase"/>
    <property type="match status" value="1"/>
</dbReference>
<keyword evidence="5" id="KW-0547">Nucleotide-binding</keyword>
<evidence type="ECO:0000259" key="10">
    <source>
        <dbReference type="PROSITE" id="PS50112"/>
    </source>
</evidence>
<protein>
    <recommendedName>
        <fullName evidence="2">histidine kinase</fullName>
        <ecNumber evidence="2">2.7.13.3</ecNumber>
    </recommendedName>
</protein>
<evidence type="ECO:0000256" key="8">
    <source>
        <dbReference type="PROSITE-ProRule" id="PRU00169"/>
    </source>
</evidence>
<feature type="domain" description="Response regulatory" evidence="9">
    <location>
        <begin position="487"/>
        <end position="597"/>
    </location>
</feature>
<comment type="catalytic activity">
    <reaction evidence="1">
        <text>ATP + protein L-histidine = ADP + protein N-phospho-L-histidine.</text>
        <dbReference type="EC" id="2.7.13.3"/>
    </reaction>
</comment>
<dbReference type="SMART" id="SM00091">
    <property type="entry name" value="PAS"/>
    <property type="match status" value="1"/>
</dbReference>
<dbReference type="PROSITE" id="PS50110">
    <property type="entry name" value="RESPONSE_REGULATORY"/>
    <property type="match status" value="2"/>
</dbReference>
<feature type="domain" description="PAS" evidence="10">
    <location>
        <begin position="152"/>
        <end position="187"/>
    </location>
</feature>
<evidence type="ECO:0000256" key="5">
    <source>
        <dbReference type="ARBA" id="ARBA00022741"/>
    </source>
</evidence>
<gene>
    <name evidence="11" type="ORF">PK98_07130</name>
</gene>
<evidence type="ECO:0000313" key="12">
    <source>
        <dbReference type="Proteomes" id="UP000030988"/>
    </source>
</evidence>